<proteinExistence type="predicted"/>
<dbReference type="GeneID" id="38134909"/>
<dbReference type="RefSeq" id="XP_026625788.1">
    <property type="nucleotide sequence ID" value="XM_026766553.1"/>
</dbReference>
<reference evidence="1 2" key="1">
    <citation type="submission" date="2018-07" db="EMBL/GenBank/DDBJ databases">
        <title>The genomes of Aspergillus section Nigri reveals drivers in fungal speciation.</title>
        <authorList>
            <consortium name="DOE Joint Genome Institute"/>
            <person name="Vesth T.C."/>
            <person name="Nybo J."/>
            <person name="Theobald S."/>
            <person name="Brandl J."/>
            <person name="Frisvad J.C."/>
            <person name="Nielsen K.F."/>
            <person name="Lyhne E.K."/>
            <person name="Kogle M.E."/>
            <person name="Kuo A."/>
            <person name="Riley R."/>
            <person name="Clum A."/>
            <person name="Nolan M."/>
            <person name="Lipzen A."/>
            <person name="Salamov A."/>
            <person name="Henrissat B."/>
            <person name="Wiebenga A."/>
            <person name="De vries R.P."/>
            <person name="Grigoriev I.V."/>
            <person name="Mortensen U.H."/>
            <person name="Andersen M.R."/>
            <person name="Baker S.E."/>
        </authorList>
    </citation>
    <scope>NUCLEOTIDE SEQUENCE [LARGE SCALE GENOMIC DNA]</scope>
    <source>
        <strain evidence="1 2">CBS 139.54b</strain>
    </source>
</reference>
<sequence length="105" mass="11641">MSMVTSSSWTSWALLATSNKVPSSCQGCCSSCLICRAGLSPPAFELNGARPTTQWKMGEKPRDEYPQEQRAEYLGMVSAIRSLQSRLTPFNQMAFHSMTVSHYSI</sequence>
<keyword evidence="2" id="KW-1185">Reference proteome</keyword>
<organism evidence="1 2">
    <name type="scientific">Aspergillus welwitschiae</name>
    <dbReference type="NCBI Taxonomy" id="1341132"/>
    <lineage>
        <taxon>Eukaryota</taxon>
        <taxon>Fungi</taxon>
        <taxon>Dikarya</taxon>
        <taxon>Ascomycota</taxon>
        <taxon>Pezizomycotina</taxon>
        <taxon>Eurotiomycetes</taxon>
        <taxon>Eurotiomycetidae</taxon>
        <taxon>Eurotiales</taxon>
        <taxon>Aspergillaceae</taxon>
        <taxon>Aspergillus</taxon>
        <taxon>Aspergillus subgen. Circumdati</taxon>
    </lineage>
</organism>
<gene>
    <name evidence="1" type="ORF">BDQ94DRAFT_144984</name>
</gene>
<protein>
    <submittedName>
        <fullName evidence="1">Uncharacterized protein</fullName>
    </submittedName>
</protein>
<dbReference type="EMBL" id="KZ852049">
    <property type="protein sequence ID" value="RDH32766.1"/>
    <property type="molecule type" value="Genomic_DNA"/>
</dbReference>
<name>A0A3F3Q260_9EURO</name>
<dbReference type="AlphaFoldDB" id="A0A3F3Q260"/>
<evidence type="ECO:0000313" key="2">
    <source>
        <dbReference type="Proteomes" id="UP000253729"/>
    </source>
</evidence>
<dbReference type="Proteomes" id="UP000253729">
    <property type="component" value="Unassembled WGS sequence"/>
</dbReference>
<evidence type="ECO:0000313" key="1">
    <source>
        <dbReference type="EMBL" id="RDH32766.1"/>
    </source>
</evidence>
<accession>A0A3F3Q260</accession>